<dbReference type="STRING" id="343013.SAMN04489707_10628"/>
<keyword evidence="5 6" id="KW-0233">DNA recombination</keyword>
<keyword evidence="9" id="KW-1185">Reference proteome</keyword>
<evidence type="ECO:0000256" key="3">
    <source>
        <dbReference type="ARBA" id="ARBA00022578"/>
    </source>
</evidence>
<gene>
    <name evidence="8" type="ORF">SAMN04489707_10628</name>
</gene>
<evidence type="ECO:0000256" key="2">
    <source>
        <dbReference type="ARBA" id="ARBA00010961"/>
    </source>
</evidence>
<dbReference type="EMBL" id="FPBX01000062">
    <property type="protein sequence ID" value="SFU99202.1"/>
    <property type="molecule type" value="Genomic_DNA"/>
</dbReference>
<dbReference type="GO" id="GO:0004803">
    <property type="term" value="F:transposase activity"/>
    <property type="evidence" value="ECO:0007669"/>
    <property type="project" value="UniProtKB-UniRule"/>
</dbReference>
<accession>A0A1I7KP32</accession>
<name>A0A1I7KP32_9BURK</name>
<keyword evidence="6" id="KW-0814">Transposable element</keyword>
<dbReference type="Proteomes" id="UP000183656">
    <property type="component" value="Unassembled WGS sequence"/>
</dbReference>
<evidence type="ECO:0000313" key="8">
    <source>
        <dbReference type="EMBL" id="SFU99202.1"/>
    </source>
</evidence>
<reference evidence="8 9" key="1">
    <citation type="submission" date="2016-10" db="EMBL/GenBank/DDBJ databases">
        <authorList>
            <person name="de Groot N.N."/>
        </authorList>
    </citation>
    <scope>NUCLEOTIDE SEQUENCE [LARGE SCALE GENOMIC DNA]</scope>
    <source>
        <strain evidence="8 9">R-24608</strain>
    </source>
</reference>
<protein>
    <recommendedName>
        <fullName evidence="6">Mutator family transposase</fullName>
    </recommendedName>
</protein>
<dbReference type="RefSeq" id="WP_175537979.1">
    <property type="nucleotide sequence ID" value="NZ_FPBX01000062.1"/>
</dbReference>
<sequence length="90" mass="9926">MSTKKHDVPEELLSGLLANYKKPEDLIGENGLLKQLTKLLVERALDAELTEHLGHERNEAVANPAGNTRNGKSKKTLKGDFGELPIEVPR</sequence>
<dbReference type="GO" id="GO:0006313">
    <property type="term" value="P:DNA transposition"/>
    <property type="evidence" value="ECO:0007669"/>
    <property type="project" value="UniProtKB-UniRule"/>
</dbReference>
<dbReference type="PANTHER" id="PTHR33217">
    <property type="entry name" value="TRANSPOSASE FOR INSERTION SEQUENCE ELEMENT IS1081"/>
    <property type="match status" value="1"/>
</dbReference>
<evidence type="ECO:0000313" key="9">
    <source>
        <dbReference type="Proteomes" id="UP000183656"/>
    </source>
</evidence>
<evidence type="ECO:0000256" key="5">
    <source>
        <dbReference type="ARBA" id="ARBA00023172"/>
    </source>
</evidence>
<feature type="non-terminal residue" evidence="8">
    <location>
        <position position="90"/>
    </location>
</feature>
<dbReference type="PANTHER" id="PTHR33217:SF5">
    <property type="entry name" value="MUTATOR FAMILY TRANSPOSASE"/>
    <property type="match status" value="1"/>
</dbReference>
<evidence type="ECO:0000256" key="6">
    <source>
        <dbReference type="RuleBase" id="RU365089"/>
    </source>
</evidence>
<organism evidence="8 9">
    <name type="scientific">Paenacidovorax caeni</name>
    <dbReference type="NCBI Taxonomy" id="343013"/>
    <lineage>
        <taxon>Bacteria</taxon>
        <taxon>Pseudomonadati</taxon>
        <taxon>Pseudomonadota</taxon>
        <taxon>Betaproteobacteria</taxon>
        <taxon>Burkholderiales</taxon>
        <taxon>Comamonadaceae</taxon>
        <taxon>Paenacidovorax</taxon>
    </lineage>
</organism>
<evidence type="ECO:0000256" key="4">
    <source>
        <dbReference type="ARBA" id="ARBA00023125"/>
    </source>
</evidence>
<dbReference type="InterPro" id="IPR001207">
    <property type="entry name" value="Transposase_mutator"/>
</dbReference>
<keyword evidence="4 6" id="KW-0238">DNA-binding</keyword>
<comment type="function">
    <text evidence="1 6">Required for the transposition of the insertion element.</text>
</comment>
<evidence type="ECO:0000256" key="7">
    <source>
        <dbReference type="SAM" id="MobiDB-lite"/>
    </source>
</evidence>
<dbReference type="GO" id="GO:0003677">
    <property type="term" value="F:DNA binding"/>
    <property type="evidence" value="ECO:0007669"/>
    <property type="project" value="UniProtKB-UniRule"/>
</dbReference>
<comment type="similarity">
    <text evidence="2 6">Belongs to the transposase mutator family.</text>
</comment>
<keyword evidence="3 6" id="KW-0815">Transposition</keyword>
<evidence type="ECO:0000256" key="1">
    <source>
        <dbReference type="ARBA" id="ARBA00002190"/>
    </source>
</evidence>
<dbReference type="AlphaFoldDB" id="A0A1I7KP32"/>
<feature type="region of interest" description="Disordered" evidence="7">
    <location>
        <begin position="54"/>
        <end position="90"/>
    </location>
</feature>
<dbReference type="Pfam" id="PF00872">
    <property type="entry name" value="Transposase_mut"/>
    <property type="match status" value="1"/>
</dbReference>
<proteinExistence type="inferred from homology"/>